<dbReference type="PRINTS" id="PR00598">
    <property type="entry name" value="HTHMARR"/>
</dbReference>
<dbReference type="GO" id="GO:0003677">
    <property type="term" value="F:DNA binding"/>
    <property type="evidence" value="ECO:0007669"/>
    <property type="project" value="UniProtKB-KW"/>
</dbReference>
<keyword evidence="2" id="KW-0238">DNA-binding</keyword>
<feature type="domain" description="HTH marR-type" evidence="1">
    <location>
        <begin position="1"/>
        <end position="134"/>
    </location>
</feature>
<protein>
    <submittedName>
        <fullName evidence="2">DNA-binding transcriptional repressor MarR</fullName>
    </submittedName>
</protein>
<dbReference type="GO" id="GO:0003700">
    <property type="term" value="F:DNA-binding transcription factor activity"/>
    <property type="evidence" value="ECO:0007669"/>
    <property type="project" value="InterPro"/>
</dbReference>
<dbReference type="GO" id="GO:0006950">
    <property type="term" value="P:response to stress"/>
    <property type="evidence" value="ECO:0007669"/>
    <property type="project" value="TreeGrafter"/>
</dbReference>
<dbReference type="InterPro" id="IPR036390">
    <property type="entry name" value="WH_DNA-bd_sf"/>
</dbReference>
<proteinExistence type="predicted"/>
<dbReference type="InterPro" id="IPR039422">
    <property type="entry name" value="MarR/SlyA-like"/>
</dbReference>
<evidence type="ECO:0000313" key="2">
    <source>
        <dbReference type="EMBL" id="QEW25750.1"/>
    </source>
</evidence>
<accession>A0A5P3AB00</accession>
<sequence>MRRVGKALLRFMQQIDAVNEQSAQSSDMHQTDFRAICLLGGNNVPMSPKEIGHALGLTSGAVSALILRLEAGGMVVRKPNPEDRRGVLISLDKEAAARPLQEYVALHACYTQITDEFTSTELEVVARYLEALRHVTATHLTLEHEKLAGLRRRAKALE</sequence>
<name>A0A5P3AB00_9RHOB</name>
<dbReference type="SMART" id="SM00347">
    <property type="entry name" value="HTH_MARR"/>
    <property type="match status" value="1"/>
</dbReference>
<organism evidence="2 3">
    <name type="scientific">Roseovarius indicus</name>
    <dbReference type="NCBI Taxonomy" id="540747"/>
    <lineage>
        <taxon>Bacteria</taxon>
        <taxon>Pseudomonadati</taxon>
        <taxon>Pseudomonadota</taxon>
        <taxon>Alphaproteobacteria</taxon>
        <taxon>Rhodobacterales</taxon>
        <taxon>Roseobacteraceae</taxon>
        <taxon>Roseovarius</taxon>
    </lineage>
</organism>
<dbReference type="SUPFAM" id="SSF46785">
    <property type="entry name" value="Winged helix' DNA-binding domain"/>
    <property type="match status" value="1"/>
</dbReference>
<dbReference type="AlphaFoldDB" id="A0A5P3AB00"/>
<dbReference type="PROSITE" id="PS50995">
    <property type="entry name" value="HTH_MARR_2"/>
    <property type="match status" value="1"/>
</dbReference>
<dbReference type="PANTHER" id="PTHR33164:SF106">
    <property type="entry name" value="TRANSCRIPTIONAL REGULATORY PROTEIN"/>
    <property type="match status" value="1"/>
</dbReference>
<dbReference type="InterPro" id="IPR000835">
    <property type="entry name" value="HTH_MarR-typ"/>
</dbReference>
<reference evidence="2 3" key="1">
    <citation type="submission" date="2018-08" db="EMBL/GenBank/DDBJ databases">
        <title>Genetic Globetrotter - A new plasmid hitch-hiking vast phylogenetic and geographic distances.</title>
        <authorList>
            <person name="Vollmers J."/>
            <person name="Petersen J."/>
        </authorList>
    </citation>
    <scope>NUCLEOTIDE SEQUENCE [LARGE SCALE GENOMIC DNA]</scope>
    <source>
        <strain evidence="2 3">DSM 26383</strain>
    </source>
</reference>
<dbReference type="EMBL" id="CP031598">
    <property type="protein sequence ID" value="QEW25750.1"/>
    <property type="molecule type" value="Genomic_DNA"/>
</dbReference>
<gene>
    <name evidence="2" type="ORF">RIdsm_01539</name>
</gene>
<dbReference type="Pfam" id="PF12802">
    <property type="entry name" value="MarR_2"/>
    <property type="match status" value="1"/>
</dbReference>
<evidence type="ECO:0000259" key="1">
    <source>
        <dbReference type="PROSITE" id="PS50995"/>
    </source>
</evidence>
<dbReference type="Proteomes" id="UP000325785">
    <property type="component" value="Chromosome"/>
</dbReference>
<evidence type="ECO:0000313" key="3">
    <source>
        <dbReference type="Proteomes" id="UP000325785"/>
    </source>
</evidence>
<dbReference type="InterPro" id="IPR036388">
    <property type="entry name" value="WH-like_DNA-bd_sf"/>
</dbReference>
<dbReference type="Gene3D" id="1.10.10.10">
    <property type="entry name" value="Winged helix-like DNA-binding domain superfamily/Winged helix DNA-binding domain"/>
    <property type="match status" value="1"/>
</dbReference>
<dbReference type="PANTHER" id="PTHR33164">
    <property type="entry name" value="TRANSCRIPTIONAL REGULATOR, MARR FAMILY"/>
    <property type="match status" value="1"/>
</dbReference>
<dbReference type="KEGG" id="rid:RIdsm_01539"/>